<dbReference type="EMBL" id="FNFB01000001">
    <property type="protein sequence ID" value="SDJ26525.1"/>
    <property type="molecule type" value="Genomic_DNA"/>
</dbReference>
<keyword evidence="3" id="KW-1003">Cell membrane</keyword>
<dbReference type="OrthoDB" id="3768022at2"/>
<feature type="transmembrane region" description="Helical" evidence="7">
    <location>
        <begin position="281"/>
        <end position="299"/>
    </location>
</feature>
<dbReference type="GO" id="GO:0005886">
    <property type="term" value="C:plasma membrane"/>
    <property type="evidence" value="ECO:0007669"/>
    <property type="project" value="UniProtKB-SubCell"/>
</dbReference>
<feature type="transmembrane region" description="Helical" evidence="7">
    <location>
        <begin position="402"/>
        <end position="423"/>
    </location>
</feature>
<feature type="transmembrane region" description="Helical" evidence="7">
    <location>
        <begin position="94"/>
        <end position="112"/>
    </location>
</feature>
<keyword evidence="2" id="KW-0813">Transport</keyword>
<evidence type="ECO:0000313" key="10">
    <source>
        <dbReference type="Proteomes" id="UP000198683"/>
    </source>
</evidence>
<feature type="transmembrane region" description="Helical" evidence="7">
    <location>
        <begin position="118"/>
        <end position="139"/>
    </location>
</feature>
<sequence length="443" mass="48505">MAEQHGLDATGNDKKRQLVRAVVASAVGTSIEWYDFFLYGFAASTIFAELFFPNSDATTGLLLALGTYFGGFAARPIGAAIFGHYGDRIGRKATLIITLMTMGVATALVGLVPTYEQIGIWGGILLTLLRLLQGISVGGEWGGSVLLATEWGDTKGARRGFLGSWPQFGVPVGLVLGYGALQVFQPLDPYWGWRIPFLLSIVMAGVGLYIRLGILETPVFAKVLAEKKVERVPVREVVKRNWREIVLSALLRTGQQAPFYIFTVFILTYATRTLGFEASDVYLYVMVAGLVSLVTVPFWGYISDITNRRKLYIIGSVLMVVWSFVYWPLLDTQVPALVFLAIVLAAPIHDIQYGPQATFIAESFTGRLRYSGSSLGYQLASITAGGPAPLIAVWLYETYQSSFAIAVYMAVCALISVVAAYALKDRSRQDYAIEYDEPQATGR</sequence>
<organism evidence="9 10">
    <name type="scientific">Nonomuraea maritima</name>
    <dbReference type="NCBI Taxonomy" id="683260"/>
    <lineage>
        <taxon>Bacteria</taxon>
        <taxon>Bacillati</taxon>
        <taxon>Actinomycetota</taxon>
        <taxon>Actinomycetes</taxon>
        <taxon>Streptosporangiales</taxon>
        <taxon>Streptosporangiaceae</taxon>
        <taxon>Nonomuraea</taxon>
    </lineage>
</organism>
<dbReference type="PROSITE" id="PS50850">
    <property type="entry name" value="MFS"/>
    <property type="match status" value="1"/>
</dbReference>
<dbReference type="CDD" id="cd17369">
    <property type="entry name" value="MFS_ShiA_like"/>
    <property type="match status" value="1"/>
</dbReference>
<protein>
    <submittedName>
        <fullName evidence="9">Sugar transporter</fullName>
    </submittedName>
</protein>
<evidence type="ECO:0000256" key="5">
    <source>
        <dbReference type="ARBA" id="ARBA00022989"/>
    </source>
</evidence>
<dbReference type="InterPro" id="IPR036259">
    <property type="entry name" value="MFS_trans_sf"/>
</dbReference>
<keyword evidence="5 7" id="KW-1133">Transmembrane helix</keyword>
<dbReference type="Pfam" id="PF07690">
    <property type="entry name" value="MFS_1"/>
    <property type="match status" value="1"/>
</dbReference>
<feature type="transmembrane region" description="Helical" evidence="7">
    <location>
        <begin position="193"/>
        <end position="212"/>
    </location>
</feature>
<keyword evidence="10" id="KW-1185">Reference proteome</keyword>
<dbReference type="InterPro" id="IPR011701">
    <property type="entry name" value="MFS"/>
</dbReference>
<name>A0A1G8SCR0_9ACTN</name>
<dbReference type="STRING" id="683260.SAMN05421874_101247"/>
<proteinExistence type="predicted"/>
<dbReference type="PANTHER" id="PTHR43045:SF1">
    <property type="entry name" value="SHIKIMATE TRANSPORTER"/>
    <property type="match status" value="1"/>
</dbReference>
<dbReference type="RefSeq" id="WP_090758643.1">
    <property type="nucleotide sequence ID" value="NZ_FNFB01000001.1"/>
</dbReference>
<feature type="transmembrane region" description="Helical" evidence="7">
    <location>
        <begin position="257"/>
        <end position="275"/>
    </location>
</feature>
<accession>A0A1G8SCR0</accession>
<keyword evidence="6 7" id="KW-0472">Membrane</keyword>
<dbReference type="AlphaFoldDB" id="A0A1G8SCR0"/>
<evidence type="ECO:0000313" key="9">
    <source>
        <dbReference type="EMBL" id="SDJ26525.1"/>
    </source>
</evidence>
<reference evidence="9 10" key="1">
    <citation type="submission" date="2016-10" db="EMBL/GenBank/DDBJ databases">
        <authorList>
            <person name="de Groot N.N."/>
        </authorList>
    </citation>
    <scope>NUCLEOTIDE SEQUENCE [LARGE SCALE GENOMIC DNA]</scope>
    <source>
        <strain evidence="9 10">CGMCC 4.5681</strain>
    </source>
</reference>
<dbReference type="InterPro" id="IPR020846">
    <property type="entry name" value="MFS_dom"/>
</dbReference>
<gene>
    <name evidence="9" type="ORF">SAMN05421874_101247</name>
</gene>
<evidence type="ECO:0000256" key="3">
    <source>
        <dbReference type="ARBA" id="ARBA00022475"/>
    </source>
</evidence>
<dbReference type="SUPFAM" id="SSF103473">
    <property type="entry name" value="MFS general substrate transporter"/>
    <property type="match status" value="1"/>
</dbReference>
<comment type="subcellular location">
    <subcellularLocation>
        <location evidence="1">Cell membrane</location>
        <topology evidence="1">Multi-pass membrane protein</topology>
    </subcellularLocation>
</comment>
<evidence type="ECO:0000256" key="1">
    <source>
        <dbReference type="ARBA" id="ARBA00004651"/>
    </source>
</evidence>
<feature type="transmembrane region" description="Helical" evidence="7">
    <location>
        <begin position="61"/>
        <end position="82"/>
    </location>
</feature>
<dbReference type="Gene3D" id="1.20.1250.20">
    <property type="entry name" value="MFS general substrate transporter like domains"/>
    <property type="match status" value="2"/>
</dbReference>
<keyword evidence="4 7" id="KW-0812">Transmembrane</keyword>
<evidence type="ECO:0000256" key="6">
    <source>
        <dbReference type="ARBA" id="ARBA00023136"/>
    </source>
</evidence>
<evidence type="ECO:0000259" key="8">
    <source>
        <dbReference type="PROSITE" id="PS50850"/>
    </source>
</evidence>
<evidence type="ECO:0000256" key="4">
    <source>
        <dbReference type="ARBA" id="ARBA00022692"/>
    </source>
</evidence>
<evidence type="ECO:0000256" key="2">
    <source>
        <dbReference type="ARBA" id="ARBA00022448"/>
    </source>
</evidence>
<keyword evidence="9" id="KW-0762">Sugar transport</keyword>
<dbReference type="Proteomes" id="UP000198683">
    <property type="component" value="Unassembled WGS sequence"/>
</dbReference>
<feature type="transmembrane region" description="Helical" evidence="7">
    <location>
        <begin position="311"/>
        <end position="330"/>
    </location>
</feature>
<feature type="transmembrane region" description="Helical" evidence="7">
    <location>
        <begin position="336"/>
        <end position="354"/>
    </location>
</feature>
<feature type="transmembrane region" description="Helical" evidence="7">
    <location>
        <begin position="21"/>
        <end position="41"/>
    </location>
</feature>
<dbReference type="GO" id="GO:0022857">
    <property type="term" value="F:transmembrane transporter activity"/>
    <property type="evidence" value="ECO:0007669"/>
    <property type="project" value="InterPro"/>
</dbReference>
<feature type="transmembrane region" description="Helical" evidence="7">
    <location>
        <begin position="160"/>
        <end position="181"/>
    </location>
</feature>
<evidence type="ECO:0000256" key="7">
    <source>
        <dbReference type="SAM" id="Phobius"/>
    </source>
</evidence>
<feature type="transmembrane region" description="Helical" evidence="7">
    <location>
        <begin position="375"/>
        <end position="396"/>
    </location>
</feature>
<dbReference type="PANTHER" id="PTHR43045">
    <property type="entry name" value="SHIKIMATE TRANSPORTER"/>
    <property type="match status" value="1"/>
</dbReference>
<feature type="domain" description="Major facilitator superfamily (MFS) profile" evidence="8">
    <location>
        <begin position="21"/>
        <end position="428"/>
    </location>
</feature>